<protein>
    <recommendedName>
        <fullName evidence="3">PB1 domain-containing protein</fullName>
    </recommendedName>
</protein>
<sequence>MTGRTFKLKANNHEVDVHLDDITLMFFDTTMAMFSSQVGDSDDSFDYFQYKDDEAEWITVRTDEELQTLLFSFEPDDFVEIKLLFNWERLFASLDDDFDLLPPGPKYTVDNVKQCKSFDKSMLYSAEDTKASIGRVVLFGLVDGINLSVDDIGIAVLQFVVRELMPVNGGGVVAGSFHDVGHTSSVVVVPSNSDKMIPTSFDEVLTSSGVVVPRNSYKMVPTSFDEVILTSSGLVVPTNSEKFLPTKSDHMVPTNINKLLPTGANDVATFWADYESLGLTEKLINNVPTKFYATPSNPKLKAINSEAVNKVLATTARFFGTEEETKIYASLVKILLRGLVKGVAHQLGLLNNLSRVGGPNVSVAFDKAKICAINDWLQQHGATTLARLIMTAQKFCQLKRIEISETELKREVATSKSDCKYNIGISKSELKYNYIRPFQMALMKTYNVVANVASKFEITMPKAIDSKSTVCSTYQPRLLHSATKNGLRLTILAILVGSNKSEWDRLFNVEPYNRFKLGKASWFGGARQIVQQIQMDKLQG</sequence>
<accession>A0A811JWP8</accession>
<gene>
    <name evidence="1" type="ORF">BOKJ2_LOCUS2156</name>
</gene>
<reference evidence="1" key="1">
    <citation type="submission" date="2020-09" db="EMBL/GenBank/DDBJ databases">
        <authorList>
            <person name="Kikuchi T."/>
        </authorList>
    </citation>
    <scope>NUCLEOTIDE SEQUENCE</scope>
    <source>
        <strain evidence="1">SH1</strain>
    </source>
</reference>
<dbReference type="EMBL" id="CAJFDH010000001">
    <property type="protein sequence ID" value="CAD5207472.1"/>
    <property type="molecule type" value="Genomic_DNA"/>
</dbReference>
<comment type="caution">
    <text evidence="1">The sequence shown here is derived from an EMBL/GenBank/DDBJ whole genome shotgun (WGS) entry which is preliminary data.</text>
</comment>
<keyword evidence="2" id="KW-1185">Reference proteome</keyword>
<dbReference type="EMBL" id="CAJFCW020000001">
    <property type="protein sequence ID" value="CAG9085776.1"/>
    <property type="molecule type" value="Genomic_DNA"/>
</dbReference>
<dbReference type="Proteomes" id="UP000614601">
    <property type="component" value="Unassembled WGS sequence"/>
</dbReference>
<dbReference type="AlphaFoldDB" id="A0A811JWP8"/>
<proteinExistence type="predicted"/>
<dbReference type="Gene3D" id="3.10.20.90">
    <property type="entry name" value="Phosphatidylinositol 3-kinase Catalytic Subunit, Chain A, domain 1"/>
    <property type="match status" value="1"/>
</dbReference>
<name>A0A811JWP8_9BILA</name>
<organism evidence="1 2">
    <name type="scientific">Bursaphelenchus okinawaensis</name>
    <dbReference type="NCBI Taxonomy" id="465554"/>
    <lineage>
        <taxon>Eukaryota</taxon>
        <taxon>Metazoa</taxon>
        <taxon>Ecdysozoa</taxon>
        <taxon>Nematoda</taxon>
        <taxon>Chromadorea</taxon>
        <taxon>Rhabditida</taxon>
        <taxon>Tylenchina</taxon>
        <taxon>Tylenchomorpha</taxon>
        <taxon>Aphelenchoidea</taxon>
        <taxon>Aphelenchoididae</taxon>
        <taxon>Bursaphelenchus</taxon>
    </lineage>
</organism>
<dbReference type="Proteomes" id="UP000783686">
    <property type="component" value="Unassembled WGS sequence"/>
</dbReference>
<evidence type="ECO:0000313" key="2">
    <source>
        <dbReference type="Proteomes" id="UP000614601"/>
    </source>
</evidence>
<evidence type="ECO:0000313" key="1">
    <source>
        <dbReference type="EMBL" id="CAD5207472.1"/>
    </source>
</evidence>
<evidence type="ECO:0008006" key="3">
    <source>
        <dbReference type="Google" id="ProtNLM"/>
    </source>
</evidence>